<dbReference type="Gene3D" id="6.10.340.10">
    <property type="match status" value="1"/>
</dbReference>
<dbReference type="GO" id="GO:0007165">
    <property type="term" value="P:signal transduction"/>
    <property type="evidence" value="ECO:0007669"/>
    <property type="project" value="UniProtKB-KW"/>
</dbReference>
<evidence type="ECO:0000256" key="3">
    <source>
        <dbReference type="ARBA" id="ARBA00022500"/>
    </source>
</evidence>
<evidence type="ECO:0000256" key="7">
    <source>
        <dbReference type="ARBA" id="ARBA00023224"/>
    </source>
</evidence>
<evidence type="ECO:0000313" key="13">
    <source>
        <dbReference type="Proteomes" id="UP000199662"/>
    </source>
</evidence>
<evidence type="ECO:0000256" key="9">
    <source>
        <dbReference type="PROSITE-ProRule" id="PRU00284"/>
    </source>
</evidence>
<evidence type="ECO:0000256" key="1">
    <source>
        <dbReference type="ARBA" id="ARBA00004651"/>
    </source>
</evidence>
<keyword evidence="4" id="KW-0812">Transmembrane</keyword>
<dbReference type="InterPro" id="IPR029151">
    <property type="entry name" value="Sensor-like_sf"/>
</dbReference>
<name>A0A1H6WKN8_9FIRM</name>
<keyword evidence="5" id="KW-1133">Transmembrane helix</keyword>
<dbReference type="CDD" id="cd12914">
    <property type="entry name" value="PDC1_DGC_like"/>
    <property type="match status" value="1"/>
</dbReference>
<dbReference type="SMART" id="SM00304">
    <property type="entry name" value="HAMP"/>
    <property type="match status" value="1"/>
</dbReference>
<dbReference type="SMART" id="SM00283">
    <property type="entry name" value="MA"/>
    <property type="match status" value="1"/>
</dbReference>
<dbReference type="Pfam" id="PF00015">
    <property type="entry name" value="MCPsignal"/>
    <property type="match status" value="1"/>
</dbReference>
<dbReference type="GO" id="GO:0006935">
    <property type="term" value="P:chemotaxis"/>
    <property type="evidence" value="ECO:0007669"/>
    <property type="project" value="UniProtKB-KW"/>
</dbReference>
<evidence type="ECO:0000256" key="4">
    <source>
        <dbReference type="ARBA" id="ARBA00022692"/>
    </source>
</evidence>
<evidence type="ECO:0000313" key="12">
    <source>
        <dbReference type="EMBL" id="SEJ17599.1"/>
    </source>
</evidence>
<dbReference type="CDD" id="cd06225">
    <property type="entry name" value="HAMP"/>
    <property type="match status" value="1"/>
</dbReference>
<feature type="domain" description="HAMP" evidence="11">
    <location>
        <begin position="324"/>
        <end position="376"/>
    </location>
</feature>
<dbReference type="SUPFAM" id="SSF103190">
    <property type="entry name" value="Sensory domain-like"/>
    <property type="match status" value="1"/>
</dbReference>
<dbReference type="EMBL" id="FNZK01000004">
    <property type="protein sequence ID" value="SEJ17599.1"/>
    <property type="molecule type" value="Genomic_DNA"/>
</dbReference>
<dbReference type="RefSeq" id="WP_177177485.1">
    <property type="nucleotide sequence ID" value="NZ_FNZK01000004.1"/>
</dbReference>
<evidence type="ECO:0000256" key="5">
    <source>
        <dbReference type="ARBA" id="ARBA00022989"/>
    </source>
</evidence>
<dbReference type="GO" id="GO:0005886">
    <property type="term" value="C:plasma membrane"/>
    <property type="evidence" value="ECO:0007669"/>
    <property type="project" value="UniProtKB-SubCell"/>
</dbReference>
<dbReference type="SUPFAM" id="SSF58104">
    <property type="entry name" value="Methyl-accepting chemotaxis protein (MCP) signaling domain"/>
    <property type="match status" value="1"/>
</dbReference>
<dbReference type="PROSITE" id="PS50885">
    <property type="entry name" value="HAMP"/>
    <property type="match status" value="1"/>
</dbReference>
<dbReference type="InterPro" id="IPR033479">
    <property type="entry name" value="dCache_1"/>
</dbReference>
<dbReference type="Pfam" id="PF00672">
    <property type="entry name" value="HAMP"/>
    <property type="match status" value="1"/>
</dbReference>
<sequence length="681" mass="73628">MKVSNLYGKFLSKINLKKRPNLSYQNLNKSSLLTKSAVYTILTCSIPILLIGLLFTHEISNSLTDAAIEKNNKVAERVASDVGSYILSKQNFLLAISKKNELRSMDPILTKQYLASVQAFYGSSEPLFVTDTNGQQIARSDTAAPINIADRPYFQSAMQGTTAFSDPLPSKVTQKLTIIGTTQIKGDGNKPVGIIGATLSLNNLQTLIEQILSQNPGYSIVLLDKNTIPLYNQTDSASVDNRTSLPEPIYTEAVQKKTGKAISNVRGQDFLVSYRPVEHTDWVVVSLYSKDVALAAVNTLIEESLGTALLLTCIFVCIGLFVTRKALAPLKELHICTAIAATGDLTVTLENKRQDELGSVARAFNMMLSSLRDIVHKVKDSASKMAESASQVALNTEQSSDSIQHVAIELQSAAKQIESQSKETASAQSLLHELMHCSAEVCVTSQTVAVATHDCTTIATQGQDIVNQNVEQIQHMKTILQTTVTNVTDLGAKAKEINSITAMITTITKQTNLLALNAAIEAARAGEAGKGFAVVASEVRKLAEESASAIKNITTIIAQVETQTNDTINGVEQNFSYIDKSTQTALQLGNSFKEIVDAVLNAEKQAMVITEEATQQNSLCEQALHSVENIHILSQQNSETINNISAASEEQAASAEEVTAAIGQFADMAQSLEEMVHHFKS</sequence>
<protein>
    <submittedName>
        <fullName evidence="12">Methyl-accepting chemotaxis protein</fullName>
    </submittedName>
</protein>
<proteinExistence type="inferred from homology"/>
<evidence type="ECO:0000256" key="8">
    <source>
        <dbReference type="ARBA" id="ARBA00029447"/>
    </source>
</evidence>
<keyword evidence="13" id="KW-1185">Reference proteome</keyword>
<comment type="similarity">
    <text evidence="8">Belongs to the methyl-accepting chemotaxis (MCP) protein family.</text>
</comment>
<dbReference type="PROSITE" id="PS50111">
    <property type="entry name" value="CHEMOTAXIS_TRANSDUC_2"/>
    <property type="match status" value="1"/>
</dbReference>
<dbReference type="Pfam" id="PF02743">
    <property type="entry name" value="dCache_1"/>
    <property type="match status" value="1"/>
</dbReference>
<accession>A0A1H6WKN8</accession>
<keyword evidence="7 9" id="KW-0807">Transducer</keyword>
<evidence type="ECO:0000256" key="6">
    <source>
        <dbReference type="ARBA" id="ARBA00023136"/>
    </source>
</evidence>
<dbReference type="Proteomes" id="UP000199662">
    <property type="component" value="Unassembled WGS sequence"/>
</dbReference>
<dbReference type="InterPro" id="IPR004089">
    <property type="entry name" value="MCPsignal_dom"/>
</dbReference>
<evidence type="ECO:0000256" key="2">
    <source>
        <dbReference type="ARBA" id="ARBA00022475"/>
    </source>
</evidence>
<keyword evidence="2" id="KW-1003">Cell membrane</keyword>
<evidence type="ECO:0000259" key="10">
    <source>
        <dbReference type="PROSITE" id="PS50111"/>
    </source>
</evidence>
<dbReference type="PANTHER" id="PTHR32089">
    <property type="entry name" value="METHYL-ACCEPTING CHEMOTAXIS PROTEIN MCPB"/>
    <property type="match status" value="1"/>
</dbReference>
<gene>
    <name evidence="12" type="ORF">SAMN05660742_10452</name>
</gene>
<organism evidence="12 13">
    <name type="scientific">Propionispira arboris</name>
    <dbReference type="NCBI Taxonomy" id="84035"/>
    <lineage>
        <taxon>Bacteria</taxon>
        <taxon>Bacillati</taxon>
        <taxon>Bacillota</taxon>
        <taxon>Negativicutes</taxon>
        <taxon>Selenomonadales</taxon>
        <taxon>Selenomonadaceae</taxon>
        <taxon>Propionispira</taxon>
    </lineage>
</organism>
<keyword evidence="6" id="KW-0472">Membrane</keyword>
<reference evidence="13" key="1">
    <citation type="submission" date="2016-10" db="EMBL/GenBank/DDBJ databases">
        <authorList>
            <person name="Varghese N."/>
            <person name="Submissions S."/>
        </authorList>
    </citation>
    <scope>NUCLEOTIDE SEQUENCE [LARGE SCALE GENOMIC DNA]</scope>
    <source>
        <strain evidence="13">DSM 2179</strain>
    </source>
</reference>
<evidence type="ECO:0000259" key="11">
    <source>
        <dbReference type="PROSITE" id="PS50885"/>
    </source>
</evidence>
<keyword evidence="3" id="KW-0145">Chemotaxis</keyword>
<dbReference type="PANTHER" id="PTHR32089:SF112">
    <property type="entry name" value="LYSOZYME-LIKE PROTEIN-RELATED"/>
    <property type="match status" value="1"/>
</dbReference>
<dbReference type="InterPro" id="IPR003660">
    <property type="entry name" value="HAMP_dom"/>
</dbReference>
<comment type="subcellular location">
    <subcellularLocation>
        <location evidence="1">Cell membrane</location>
        <topology evidence="1">Multi-pass membrane protein</topology>
    </subcellularLocation>
</comment>
<dbReference type="Gene3D" id="1.10.287.950">
    <property type="entry name" value="Methyl-accepting chemotaxis protein"/>
    <property type="match status" value="1"/>
</dbReference>
<dbReference type="CDD" id="cd11386">
    <property type="entry name" value="MCP_signal"/>
    <property type="match status" value="1"/>
</dbReference>
<dbReference type="STRING" id="84035.SAMN05660742_10452"/>
<feature type="domain" description="Methyl-accepting transducer" evidence="10">
    <location>
        <begin position="395"/>
        <end position="666"/>
    </location>
</feature>
<dbReference type="AlphaFoldDB" id="A0A1H6WKN8"/>
<dbReference type="Gene3D" id="3.30.450.20">
    <property type="entry name" value="PAS domain"/>
    <property type="match status" value="1"/>
</dbReference>